<dbReference type="Gene3D" id="2.102.10.10">
    <property type="entry name" value="Rieske [2Fe-2S] iron-sulphur domain"/>
    <property type="match status" value="1"/>
</dbReference>
<dbReference type="EMBL" id="MN739929">
    <property type="protein sequence ID" value="QHT78185.1"/>
    <property type="molecule type" value="Genomic_DNA"/>
</dbReference>
<dbReference type="PANTHER" id="PTHR21266:SF60">
    <property type="entry name" value="3-KETOSTEROID-9-ALPHA-MONOOXYGENASE, OXYGENASE COMPONENT"/>
    <property type="match status" value="1"/>
</dbReference>
<evidence type="ECO:0000256" key="1">
    <source>
        <dbReference type="ARBA" id="ARBA00022714"/>
    </source>
</evidence>
<organism evidence="7">
    <name type="scientific">viral metagenome</name>
    <dbReference type="NCBI Taxonomy" id="1070528"/>
    <lineage>
        <taxon>unclassified sequences</taxon>
        <taxon>metagenomes</taxon>
        <taxon>organismal metagenomes</taxon>
    </lineage>
</organism>
<keyword evidence="1" id="KW-0001">2Fe-2S</keyword>
<evidence type="ECO:0000256" key="4">
    <source>
        <dbReference type="ARBA" id="ARBA00023004"/>
    </source>
</evidence>
<dbReference type="Gene3D" id="3.90.380.10">
    <property type="entry name" value="Naphthalene 1,2-dioxygenase Alpha Subunit, Chain A, domain 1"/>
    <property type="match status" value="1"/>
</dbReference>
<dbReference type="AlphaFoldDB" id="A0A6C0HDG6"/>
<evidence type="ECO:0000256" key="5">
    <source>
        <dbReference type="ARBA" id="ARBA00023014"/>
    </source>
</evidence>
<evidence type="ECO:0000256" key="3">
    <source>
        <dbReference type="ARBA" id="ARBA00023002"/>
    </source>
</evidence>
<dbReference type="GO" id="GO:0051537">
    <property type="term" value="F:2 iron, 2 sulfur cluster binding"/>
    <property type="evidence" value="ECO:0007669"/>
    <property type="project" value="UniProtKB-KW"/>
</dbReference>
<dbReference type="PROSITE" id="PS51296">
    <property type="entry name" value="RIESKE"/>
    <property type="match status" value="1"/>
</dbReference>
<keyword evidence="4" id="KW-0408">Iron</keyword>
<dbReference type="GO" id="GO:0046872">
    <property type="term" value="F:metal ion binding"/>
    <property type="evidence" value="ECO:0007669"/>
    <property type="project" value="UniProtKB-KW"/>
</dbReference>
<reference evidence="7" key="1">
    <citation type="journal article" date="2020" name="Nature">
        <title>Giant virus diversity and host interactions through global metagenomics.</title>
        <authorList>
            <person name="Schulz F."/>
            <person name="Roux S."/>
            <person name="Paez-Espino D."/>
            <person name="Jungbluth S."/>
            <person name="Walsh D.A."/>
            <person name="Denef V.J."/>
            <person name="McMahon K.D."/>
            <person name="Konstantinidis K.T."/>
            <person name="Eloe-Fadrosh E.A."/>
            <person name="Kyrpides N.C."/>
            <person name="Woyke T."/>
        </authorList>
    </citation>
    <scope>NUCLEOTIDE SEQUENCE</scope>
    <source>
        <strain evidence="7">GVMAG-M-3300023179-91</strain>
    </source>
</reference>
<keyword evidence="5" id="KW-0411">Iron-sulfur</keyword>
<evidence type="ECO:0000256" key="2">
    <source>
        <dbReference type="ARBA" id="ARBA00022723"/>
    </source>
</evidence>
<dbReference type="SUPFAM" id="SSF50022">
    <property type="entry name" value="ISP domain"/>
    <property type="match status" value="1"/>
</dbReference>
<proteinExistence type="predicted"/>
<keyword evidence="3" id="KW-0560">Oxidoreductase</keyword>
<accession>A0A6C0HDG6</accession>
<dbReference type="PANTHER" id="PTHR21266">
    <property type="entry name" value="IRON-SULFUR DOMAIN CONTAINING PROTEIN"/>
    <property type="match status" value="1"/>
</dbReference>
<dbReference type="GO" id="GO:0016491">
    <property type="term" value="F:oxidoreductase activity"/>
    <property type="evidence" value="ECO:0007669"/>
    <property type="project" value="UniProtKB-KW"/>
</dbReference>
<feature type="domain" description="Rieske" evidence="6">
    <location>
        <begin position="36"/>
        <end position="101"/>
    </location>
</feature>
<keyword evidence="2" id="KW-0479">Metal-binding</keyword>
<dbReference type="Pfam" id="PF00355">
    <property type="entry name" value="Rieske"/>
    <property type="match status" value="1"/>
</dbReference>
<name>A0A6C0HDG6_9ZZZZ</name>
<sequence length="347" mass="40646">MTSVSFFYIALLYFINSASTFSLPLKKPVPSFFNNWICIGIKDKIDFSNPYKINIGELPLVLWKSTDNKIASAINICKHMGSKLDNGVITENGCLKCQYHGLENSYEDRFGEVVEHEGKIFWAYKPVQKKPFSVPFFGNPEYEKTFLEITMDASLTDSAFNTMDLRHPEYVHNKVFGFGNIIPPSNIKEYKYPSGDRVGLAFDYCSNPVMRTMNDNVRVTKNYHMFVFPTFSWSKVTFNKKNLIIGVNLLPLENKKTRWYITICHNYYKSGLGKEFMKFIASIILGQDFVQMKNQHKEDELKKAMLFDYKFKDEEVIFWLRDMFKDYKFPDIEQCVEIYNDSKNEKR</sequence>
<protein>
    <recommendedName>
        <fullName evidence="6">Rieske domain-containing protein</fullName>
    </recommendedName>
</protein>
<dbReference type="InterPro" id="IPR036922">
    <property type="entry name" value="Rieske_2Fe-2S_sf"/>
</dbReference>
<evidence type="ECO:0000313" key="7">
    <source>
        <dbReference type="EMBL" id="QHT78185.1"/>
    </source>
</evidence>
<dbReference type="InterPro" id="IPR017941">
    <property type="entry name" value="Rieske_2Fe-2S"/>
</dbReference>
<dbReference type="InterPro" id="IPR050584">
    <property type="entry name" value="Cholesterol_7-desaturase"/>
</dbReference>
<evidence type="ECO:0000259" key="6">
    <source>
        <dbReference type="PROSITE" id="PS51296"/>
    </source>
</evidence>